<feature type="chain" id="PRO_5025493675" description="AA1-like domain-containing protein" evidence="1">
    <location>
        <begin position="17"/>
        <end position="148"/>
    </location>
</feature>
<evidence type="ECO:0008006" key="4">
    <source>
        <dbReference type="Google" id="ProtNLM"/>
    </source>
</evidence>
<protein>
    <recommendedName>
        <fullName evidence="4">AA1-like domain-containing protein</fullName>
    </recommendedName>
</protein>
<dbReference type="AlphaFoldDB" id="A0A6A6T903"/>
<accession>A0A6A6T903</accession>
<evidence type="ECO:0000313" key="3">
    <source>
        <dbReference type="Proteomes" id="UP000799324"/>
    </source>
</evidence>
<reference evidence="2" key="1">
    <citation type="journal article" date="2020" name="Stud. Mycol.">
        <title>101 Dothideomycetes genomes: a test case for predicting lifestyles and emergence of pathogens.</title>
        <authorList>
            <person name="Haridas S."/>
            <person name="Albert R."/>
            <person name="Binder M."/>
            <person name="Bloem J."/>
            <person name="Labutti K."/>
            <person name="Salamov A."/>
            <person name="Andreopoulos B."/>
            <person name="Baker S."/>
            <person name="Barry K."/>
            <person name="Bills G."/>
            <person name="Bluhm B."/>
            <person name="Cannon C."/>
            <person name="Castanera R."/>
            <person name="Culley D."/>
            <person name="Daum C."/>
            <person name="Ezra D."/>
            <person name="Gonzalez J."/>
            <person name="Henrissat B."/>
            <person name="Kuo A."/>
            <person name="Liang C."/>
            <person name="Lipzen A."/>
            <person name="Lutzoni F."/>
            <person name="Magnuson J."/>
            <person name="Mondo S."/>
            <person name="Nolan M."/>
            <person name="Ohm R."/>
            <person name="Pangilinan J."/>
            <person name="Park H.-J."/>
            <person name="Ramirez L."/>
            <person name="Alfaro M."/>
            <person name="Sun H."/>
            <person name="Tritt A."/>
            <person name="Yoshinaga Y."/>
            <person name="Zwiers L.-H."/>
            <person name="Turgeon B."/>
            <person name="Goodwin S."/>
            <person name="Spatafora J."/>
            <person name="Crous P."/>
            <person name="Grigoriev I."/>
        </authorList>
    </citation>
    <scope>NUCLEOTIDE SEQUENCE</scope>
    <source>
        <strain evidence="2">CBS 122681</strain>
    </source>
</reference>
<name>A0A6A6T903_9PLEO</name>
<sequence>MRLSGLFAFLAAGALAVPRPHNEMLDNPSFRAVGVAFQKTDFKGKSIQLVKATDGNHCFPVSEFPWQSEAPVNIFSVQICKPEKCILFAGLNCNNDPDYNSVLVEGPVDVPYFEDADQGFRSYICGDDVVSIQTKYTIHSKDHNATTA</sequence>
<keyword evidence="3" id="KW-1185">Reference proteome</keyword>
<dbReference type="EMBL" id="MU004340">
    <property type="protein sequence ID" value="KAF2656132.1"/>
    <property type="molecule type" value="Genomic_DNA"/>
</dbReference>
<proteinExistence type="predicted"/>
<evidence type="ECO:0000313" key="2">
    <source>
        <dbReference type="EMBL" id="KAF2656132.1"/>
    </source>
</evidence>
<feature type="signal peptide" evidence="1">
    <location>
        <begin position="1"/>
        <end position="16"/>
    </location>
</feature>
<keyword evidence="1" id="KW-0732">Signal</keyword>
<organism evidence="2 3">
    <name type="scientific">Lophiostoma macrostomum CBS 122681</name>
    <dbReference type="NCBI Taxonomy" id="1314788"/>
    <lineage>
        <taxon>Eukaryota</taxon>
        <taxon>Fungi</taxon>
        <taxon>Dikarya</taxon>
        <taxon>Ascomycota</taxon>
        <taxon>Pezizomycotina</taxon>
        <taxon>Dothideomycetes</taxon>
        <taxon>Pleosporomycetidae</taxon>
        <taxon>Pleosporales</taxon>
        <taxon>Lophiostomataceae</taxon>
        <taxon>Lophiostoma</taxon>
    </lineage>
</organism>
<gene>
    <name evidence="2" type="ORF">K491DRAFT_401994</name>
</gene>
<dbReference type="Proteomes" id="UP000799324">
    <property type="component" value="Unassembled WGS sequence"/>
</dbReference>
<evidence type="ECO:0000256" key="1">
    <source>
        <dbReference type="SAM" id="SignalP"/>
    </source>
</evidence>